<gene>
    <name evidence="1" type="ORF">B1806_13900</name>
</gene>
<comment type="caution">
    <text evidence="1">The sequence shown here is derived from an EMBL/GenBank/DDBJ whole genome shotgun (WGS) entry which is preliminary data.</text>
</comment>
<accession>A0A4S3KH49</accession>
<dbReference type="Proteomes" id="UP000307749">
    <property type="component" value="Unassembled WGS sequence"/>
</dbReference>
<dbReference type="AlphaFoldDB" id="A0A4S3KH49"/>
<organism evidence="1 2">
    <name type="scientific">Metallibacterium scheffleri</name>
    <dbReference type="NCBI Taxonomy" id="993689"/>
    <lineage>
        <taxon>Bacteria</taxon>
        <taxon>Pseudomonadati</taxon>
        <taxon>Pseudomonadota</taxon>
        <taxon>Gammaproteobacteria</taxon>
        <taxon>Lysobacterales</taxon>
        <taxon>Rhodanobacteraceae</taxon>
        <taxon>Metallibacterium</taxon>
    </lineage>
</organism>
<name>A0A4S3KH49_9GAMM</name>
<dbReference type="STRING" id="993689.GCA_002077135_00916"/>
<evidence type="ECO:0000313" key="1">
    <source>
        <dbReference type="EMBL" id="THD08012.1"/>
    </source>
</evidence>
<protein>
    <submittedName>
        <fullName evidence="1">Uncharacterized protein</fullName>
    </submittedName>
</protein>
<sequence>MALLQHFFKLCAAAHIGLRCVNAGDGVWTGIAPAALLLLTNALASDDGPRSSAVRGALALIVAQAHGLLTPIQN</sequence>
<proteinExistence type="predicted"/>
<reference evidence="1 2" key="1">
    <citation type="submission" date="2017-02" db="EMBL/GenBank/DDBJ databases">
        <title>Whole genome sequencing of Metallibacterium scheffleri DSM 24874 (T).</title>
        <authorList>
            <person name="Kumar S."/>
            <person name="Patil P."/>
            <person name="Patil P.B."/>
        </authorList>
    </citation>
    <scope>NUCLEOTIDE SEQUENCE [LARGE SCALE GENOMIC DNA]</scope>
    <source>
        <strain evidence="1 2">DSM 24874</strain>
    </source>
</reference>
<evidence type="ECO:0000313" key="2">
    <source>
        <dbReference type="Proteomes" id="UP000307749"/>
    </source>
</evidence>
<keyword evidence="2" id="KW-1185">Reference proteome</keyword>
<dbReference type="EMBL" id="MWQO01000053">
    <property type="protein sequence ID" value="THD08012.1"/>
    <property type="molecule type" value="Genomic_DNA"/>
</dbReference>
<dbReference type="RefSeq" id="WP_136256559.1">
    <property type="nucleotide sequence ID" value="NZ_LDOS01000001.1"/>
</dbReference>